<feature type="domain" description="DUF7924" evidence="2">
    <location>
        <begin position="186"/>
        <end position="415"/>
    </location>
</feature>
<evidence type="ECO:0000313" key="4">
    <source>
        <dbReference type="Proteomes" id="UP001161757"/>
    </source>
</evidence>
<feature type="region of interest" description="Disordered" evidence="1">
    <location>
        <begin position="488"/>
        <end position="528"/>
    </location>
</feature>
<dbReference type="PANTHER" id="PTHR42470">
    <property type="entry name" value="VAST DOMAIN-CONTAINING PROTEIN"/>
    <property type="match status" value="1"/>
</dbReference>
<comment type="caution">
    <text evidence="3">The sequence shown here is derived from an EMBL/GenBank/DDBJ whole genome shotgun (WGS) entry which is preliminary data.</text>
</comment>
<evidence type="ECO:0000259" key="2">
    <source>
        <dbReference type="Pfam" id="PF25545"/>
    </source>
</evidence>
<feature type="region of interest" description="Disordered" evidence="1">
    <location>
        <begin position="429"/>
        <end position="471"/>
    </location>
</feature>
<feature type="region of interest" description="Disordered" evidence="1">
    <location>
        <begin position="1"/>
        <end position="64"/>
    </location>
</feature>
<proteinExistence type="predicted"/>
<protein>
    <recommendedName>
        <fullName evidence="2">DUF7924 domain-containing protein</fullName>
    </recommendedName>
</protein>
<dbReference type="Proteomes" id="UP001161757">
    <property type="component" value="Unassembled WGS sequence"/>
</dbReference>
<dbReference type="InterPro" id="IPR057684">
    <property type="entry name" value="DUF7924"/>
</dbReference>
<gene>
    <name evidence="3" type="ORF">HRR80_000633</name>
</gene>
<dbReference type="Pfam" id="PF25545">
    <property type="entry name" value="DUF7924"/>
    <property type="match status" value="1"/>
</dbReference>
<dbReference type="PANTHER" id="PTHR42470:SF2">
    <property type="match status" value="1"/>
</dbReference>
<name>A0AAN6F378_EXODE</name>
<feature type="region of interest" description="Disordered" evidence="1">
    <location>
        <begin position="114"/>
        <end position="141"/>
    </location>
</feature>
<evidence type="ECO:0000256" key="1">
    <source>
        <dbReference type="SAM" id="MobiDB-lite"/>
    </source>
</evidence>
<dbReference type="EMBL" id="JAJGCB010000001">
    <property type="protein sequence ID" value="KAJ8995883.1"/>
    <property type="molecule type" value="Genomic_DNA"/>
</dbReference>
<dbReference type="AlphaFoldDB" id="A0AAN6F378"/>
<feature type="compositionally biased region" description="Low complexity" evidence="1">
    <location>
        <begin position="506"/>
        <end position="528"/>
    </location>
</feature>
<feature type="compositionally biased region" description="Basic and acidic residues" evidence="1">
    <location>
        <begin position="488"/>
        <end position="505"/>
    </location>
</feature>
<organism evidence="3 4">
    <name type="scientific">Exophiala dermatitidis</name>
    <name type="common">Black yeast-like fungus</name>
    <name type="synonym">Wangiella dermatitidis</name>
    <dbReference type="NCBI Taxonomy" id="5970"/>
    <lineage>
        <taxon>Eukaryota</taxon>
        <taxon>Fungi</taxon>
        <taxon>Dikarya</taxon>
        <taxon>Ascomycota</taxon>
        <taxon>Pezizomycotina</taxon>
        <taxon>Eurotiomycetes</taxon>
        <taxon>Chaetothyriomycetidae</taxon>
        <taxon>Chaetothyriales</taxon>
        <taxon>Herpotrichiellaceae</taxon>
        <taxon>Exophiala</taxon>
    </lineage>
</organism>
<sequence length="547" mass="62455">MGKRKRGSQSIRGQPSAKRIRPVPQAHSPTQPRRSARLQSKADAAKHELGRLLPSPVTTGSNLDSRSLKRKWIAADERSLEEQQRRVAEHSTLREIESEQHVAHWVLTGSWPKNMQQRDLKMPDAASSKRRSSSSHRSQTLERMATHGIYMESSSLIEKDSKNLCEELLKGEYNTVKTSIYTSAEFDRVLDRVRHLNEARIQRDVTPWVVPAAEALIIRGELQNDWIGEELNSEWGRCATLGSTTPKPDYTAGLRRDSFTEEEAAKLENYATPTRPFHFTPSLCFPFLICEAKTGERGLNEADRQNIHSASIAVRALVSLYQEAFGSTAPHRVQQLFGRVLVFTISHDNDRVLLYGHFAVADPKVEGGLKFYRHPIDLFSLSTRGGAHRLKAYNFVVNVYEKFAVDHRTRIKDAVAQLPELAKRTGLSFSASDLNNDPANSTEGSREALSRGGNEFAMPIEPASVAQRRETTKLREQIERLLQQMEQQRLDAKQQMDQQRQDAKQQLEQQRQQLDQQRQQMDQQRQQLEQQLQRQNDIIALLKETRK</sequence>
<accession>A0AAN6F378</accession>
<reference evidence="3" key="1">
    <citation type="submission" date="2023-01" db="EMBL/GenBank/DDBJ databases">
        <title>Exophiala dermititidis isolated from Cystic Fibrosis Patient.</title>
        <authorList>
            <person name="Kurbessoian T."/>
            <person name="Crocker A."/>
            <person name="Murante D."/>
            <person name="Hogan D.A."/>
            <person name="Stajich J.E."/>
        </authorList>
    </citation>
    <scope>NUCLEOTIDE SEQUENCE</scope>
    <source>
        <strain evidence="3">Ex8</strain>
    </source>
</reference>
<feature type="compositionally biased region" description="Polar residues" evidence="1">
    <location>
        <begin position="429"/>
        <end position="443"/>
    </location>
</feature>
<evidence type="ECO:0000313" key="3">
    <source>
        <dbReference type="EMBL" id="KAJ8995883.1"/>
    </source>
</evidence>